<keyword evidence="5" id="KW-0114">cAMP</keyword>
<evidence type="ECO:0000256" key="2">
    <source>
        <dbReference type="ARBA" id="ARBA00022801"/>
    </source>
</evidence>
<keyword evidence="2 5" id="KW-0378">Hydrolase</keyword>
<dbReference type="GO" id="GO:0000166">
    <property type="term" value="F:nucleotide binding"/>
    <property type="evidence" value="ECO:0007669"/>
    <property type="project" value="UniProtKB-UniRule"/>
</dbReference>
<dbReference type="Gene3D" id="3.60.21.10">
    <property type="match status" value="1"/>
</dbReference>
<dbReference type="InterPro" id="IPR004843">
    <property type="entry name" value="Calcineurin-like_PHP"/>
</dbReference>
<feature type="binding site" evidence="5">
    <location>
        <position position="169"/>
    </location>
    <ligand>
        <name>Fe cation</name>
        <dbReference type="ChEBI" id="CHEBI:24875"/>
        <label>2</label>
    </ligand>
</feature>
<dbReference type="InterPro" id="IPR026575">
    <property type="entry name" value="GpdQ/CpdA-like"/>
</dbReference>
<comment type="function">
    <text evidence="5">Hydrolyzes cAMP to 5'-AMP. Plays an important regulatory role in modulating the intracellular concentration of cAMP, thereby influencing cAMP-dependent processes.</text>
</comment>
<protein>
    <recommendedName>
        <fullName evidence="5">3',5'-cyclic adenosine monophosphate phosphodiesterase CpdA</fullName>
        <shortName evidence="5">3',5'-cyclic AMP phosphodiesterase</shortName>
        <shortName evidence="5">cAMP phosphodiesterase</shortName>
        <ecNumber evidence="5">3.1.4.53</ecNumber>
    </recommendedName>
</protein>
<dbReference type="HAMAP" id="MF_00905">
    <property type="entry name" value="cAMP_phosphodiest_CpdA"/>
    <property type="match status" value="1"/>
</dbReference>
<feature type="binding site" evidence="5">
    <location>
        <position position="210"/>
    </location>
    <ligand>
        <name>Fe cation</name>
        <dbReference type="ChEBI" id="CHEBI:24875"/>
        <label>1</label>
    </ligand>
</feature>
<evidence type="ECO:0000313" key="7">
    <source>
        <dbReference type="Proteomes" id="UP000955338"/>
    </source>
</evidence>
<proteinExistence type="inferred from homology"/>
<sequence>MSGIYQHTSVSDVVKVLQLTDPHLFADSKGELLGVNTLESFKQVVREVIKSNFAYELILATGDFVQDDSREAYQHFVQQVSPLIQQTDLKPLFWLPGNHDFQPNLLEVFQYSKEIYPEKHLLLGEYWQVLLLDSQVAGAVYGKLSQEQLQWLDQQLALYPQRHALIAFHHHLVPTNSAWLDQHNLRNSYQLLEILQRHQQVKVLMYGHIHQAVDTNWYGYRVLATPSTGIQFKPDCAQFTLDNLQPGWREISLYPNGEIVTTVKRIEEKLFLPNVNVSGY</sequence>
<dbReference type="InterPro" id="IPR029052">
    <property type="entry name" value="Metallo-depent_PP-like"/>
</dbReference>
<keyword evidence="1 5" id="KW-0479">Metal-binding</keyword>
<evidence type="ECO:0000256" key="1">
    <source>
        <dbReference type="ARBA" id="ARBA00022723"/>
    </source>
</evidence>
<reference evidence="6" key="1">
    <citation type="submission" date="2017-06" db="EMBL/GenBank/DDBJ databases">
        <title>Genome sequencing of pathogenic and non-pathogenic strains within Bisgaard taxon 40.</title>
        <authorList>
            <person name="Ladner J.T."/>
            <person name="Lovett S.P."/>
            <person name="Koroleva G."/>
            <person name="Lorch J.M."/>
        </authorList>
    </citation>
    <scope>NUCLEOTIDE SEQUENCE</scope>
    <source>
        <strain evidence="6">27576-1-I1</strain>
    </source>
</reference>
<feature type="binding site" evidence="5">
    <location>
        <position position="208"/>
    </location>
    <ligand>
        <name>Fe cation</name>
        <dbReference type="ChEBI" id="CHEBI:24875"/>
        <label>2</label>
    </ligand>
</feature>
<dbReference type="GO" id="GO:0004115">
    <property type="term" value="F:3',5'-cyclic-AMP phosphodiesterase activity"/>
    <property type="evidence" value="ECO:0007669"/>
    <property type="project" value="UniProtKB-UniRule"/>
</dbReference>
<dbReference type="InterPro" id="IPR050884">
    <property type="entry name" value="CNP_phosphodiesterase-III"/>
</dbReference>
<dbReference type="PANTHER" id="PTHR42988:SF2">
    <property type="entry name" value="CYCLIC NUCLEOTIDE PHOSPHODIESTERASE CBUA0032-RELATED"/>
    <property type="match status" value="1"/>
</dbReference>
<dbReference type="RefSeq" id="WP_261920256.1">
    <property type="nucleotide sequence ID" value="NZ_CP022010.1"/>
</dbReference>
<dbReference type="NCBIfam" id="NF008359">
    <property type="entry name" value="PRK11148.1"/>
    <property type="match status" value="1"/>
</dbReference>
<evidence type="ECO:0000256" key="3">
    <source>
        <dbReference type="ARBA" id="ARBA00023004"/>
    </source>
</evidence>
<evidence type="ECO:0000256" key="4">
    <source>
        <dbReference type="ARBA" id="ARBA00025742"/>
    </source>
</evidence>
<feature type="binding site" evidence="5">
    <location>
        <position position="21"/>
    </location>
    <ligand>
        <name>Fe cation</name>
        <dbReference type="ChEBI" id="CHEBI:24875"/>
        <label>1</label>
    </ligand>
</feature>
<organism evidence="6 7">
    <name type="scientific">Mergibacter septicus</name>
    <dbReference type="NCBI Taxonomy" id="221402"/>
    <lineage>
        <taxon>Bacteria</taxon>
        <taxon>Pseudomonadati</taxon>
        <taxon>Pseudomonadota</taxon>
        <taxon>Gammaproteobacteria</taxon>
        <taxon>Pasteurellales</taxon>
        <taxon>Pasteurellaceae</taxon>
        <taxon>Mergibacter</taxon>
    </lineage>
</organism>
<dbReference type="GO" id="GO:0046872">
    <property type="term" value="F:metal ion binding"/>
    <property type="evidence" value="ECO:0007669"/>
    <property type="project" value="UniProtKB-UniRule"/>
</dbReference>
<gene>
    <name evidence="5" type="primary">cpdA</name>
    <name evidence="6" type="ORF">CEP48_07240</name>
</gene>
<dbReference type="EC" id="3.1.4.53" evidence="5"/>
<dbReference type="InterPro" id="IPR046379">
    <property type="entry name" value="cAMP_phosphodiest_CpdA"/>
</dbReference>
<accession>A0A8E3MC22</accession>
<feature type="binding site" evidence="5">
    <location>
        <position position="23"/>
    </location>
    <ligand>
        <name>AMP</name>
        <dbReference type="ChEBI" id="CHEBI:456215"/>
    </ligand>
</feature>
<feature type="binding site" evidence="5">
    <location>
        <begin position="98"/>
        <end position="99"/>
    </location>
    <ligand>
        <name>AMP</name>
        <dbReference type="ChEBI" id="CHEBI:456215"/>
    </ligand>
</feature>
<dbReference type="AlphaFoldDB" id="A0A8E3MC22"/>
<comment type="similarity">
    <text evidence="4 5">Belongs to the cyclic nucleotide phosphodiesterase class-III family.</text>
</comment>
<keyword evidence="5" id="KW-0547">Nucleotide-binding</keyword>
<feature type="binding site" evidence="5">
    <location>
        <position position="63"/>
    </location>
    <ligand>
        <name>Fe cation</name>
        <dbReference type="ChEBI" id="CHEBI:24875"/>
        <label>1</label>
    </ligand>
</feature>
<dbReference type="Pfam" id="PF00149">
    <property type="entry name" value="Metallophos"/>
    <property type="match status" value="1"/>
</dbReference>
<comment type="cofactor">
    <cofactor evidence="5">
        <name>Fe(2+)</name>
        <dbReference type="ChEBI" id="CHEBI:29033"/>
    </cofactor>
    <text evidence="5">Binds 2 Fe(2+) ions per subunit.</text>
</comment>
<feature type="binding site" evidence="5">
    <location>
        <position position="63"/>
    </location>
    <ligand>
        <name>AMP</name>
        <dbReference type="ChEBI" id="CHEBI:456215"/>
    </ligand>
</feature>
<evidence type="ECO:0000313" key="6">
    <source>
        <dbReference type="EMBL" id="QDJ15231.1"/>
    </source>
</evidence>
<dbReference type="CDD" id="cd07402">
    <property type="entry name" value="MPP_GpdQ"/>
    <property type="match status" value="1"/>
</dbReference>
<dbReference type="EMBL" id="CP022011">
    <property type="protein sequence ID" value="QDJ15231.1"/>
    <property type="molecule type" value="Genomic_DNA"/>
</dbReference>
<dbReference type="Proteomes" id="UP000955338">
    <property type="component" value="Chromosome"/>
</dbReference>
<feature type="binding site" evidence="5">
    <location>
        <position position="23"/>
    </location>
    <ligand>
        <name>Fe cation</name>
        <dbReference type="ChEBI" id="CHEBI:24875"/>
        <label>1</label>
    </ligand>
</feature>
<name>A0A8E3MC22_9PAST</name>
<feature type="binding site" evidence="5">
    <location>
        <position position="210"/>
    </location>
    <ligand>
        <name>AMP</name>
        <dbReference type="ChEBI" id="CHEBI:456215"/>
    </ligand>
</feature>
<keyword evidence="7" id="KW-1185">Reference proteome</keyword>
<dbReference type="SUPFAM" id="SSF56300">
    <property type="entry name" value="Metallo-dependent phosphatases"/>
    <property type="match status" value="1"/>
</dbReference>
<dbReference type="PANTHER" id="PTHR42988">
    <property type="entry name" value="PHOSPHOHYDROLASE"/>
    <property type="match status" value="1"/>
</dbReference>
<comment type="catalytic activity">
    <reaction evidence="5">
        <text>3',5'-cyclic AMP + H2O = AMP + H(+)</text>
        <dbReference type="Rhea" id="RHEA:25277"/>
        <dbReference type="ChEBI" id="CHEBI:15377"/>
        <dbReference type="ChEBI" id="CHEBI:15378"/>
        <dbReference type="ChEBI" id="CHEBI:58165"/>
        <dbReference type="ChEBI" id="CHEBI:456215"/>
        <dbReference type="EC" id="3.1.4.53"/>
    </reaction>
</comment>
<keyword evidence="3 5" id="KW-0408">Iron</keyword>
<feature type="binding site" evidence="5">
    <location>
        <position position="98"/>
    </location>
    <ligand>
        <name>Fe cation</name>
        <dbReference type="ChEBI" id="CHEBI:24875"/>
        <label>2</label>
    </ligand>
</feature>
<feature type="binding site" evidence="5">
    <location>
        <position position="63"/>
    </location>
    <ligand>
        <name>Fe cation</name>
        <dbReference type="ChEBI" id="CHEBI:24875"/>
        <label>2</label>
    </ligand>
</feature>
<evidence type="ECO:0000256" key="5">
    <source>
        <dbReference type="HAMAP-Rule" id="MF_00905"/>
    </source>
</evidence>